<sequence length="163" mass="18150">MWVLALEAASRGSTSSGARDAHVMMRKTLLLTSQPLTRYYPKSFAAALQNAGIESQKLCIVPKLEHKLQFGAEKLSTSEMFKSWVTLFFRPGVNLARDIYTSPKGESNPATYYTSVLDRHNPGRDSKHVEDKVVQTNTPHTYTVACAKSLQAVNRLGAKPEHR</sequence>
<comment type="caution">
    <text evidence="2">The sequence shown here is derived from an EMBL/GenBank/DDBJ whole genome shotgun (WGS) entry which is preliminary data.</text>
</comment>
<dbReference type="Proteomes" id="UP001159363">
    <property type="component" value="Chromosome 1"/>
</dbReference>
<reference evidence="2 3" key="1">
    <citation type="submission" date="2023-02" db="EMBL/GenBank/DDBJ databases">
        <title>LHISI_Scaffold_Assembly.</title>
        <authorList>
            <person name="Stuart O.P."/>
            <person name="Cleave R."/>
            <person name="Magrath M.J.L."/>
            <person name="Mikheyev A.S."/>
        </authorList>
    </citation>
    <scope>NUCLEOTIDE SEQUENCE [LARGE SCALE GENOMIC DNA]</scope>
    <source>
        <strain evidence="2">Daus_M_001</strain>
        <tissue evidence="2">Leg muscle</tissue>
    </source>
</reference>
<evidence type="ECO:0000259" key="1">
    <source>
        <dbReference type="Pfam" id="PF10505"/>
    </source>
</evidence>
<name>A0ABQ9IFA4_9NEOP</name>
<dbReference type="Pfam" id="PF10505">
    <property type="entry name" value="NARG2_C"/>
    <property type="match status" value="1"/>
</dbReference>
<dbReference type="EMBL" id="JARBHB010000001">
    <property type="protein sequence ID" value="KAJ8894939.1"/>
    <property type="molecule type" value="Genomic_DNA"/>
</dbReference>
<evidence type="ECO:0000313" key="2">
    <source>
        <dbReference type="EMBL" id="KAJ8894939.1"/>
    </source>
</evidence>
<organism evidence="2 3">
    <name type="scientific">Dryococelus australis</name>
    <dbReference type="NCBI Taxonomy" id="614101"/>
    <lineage>
        <taxon>Eukaryota</taxon>
        <taxon>Metazoa</taxon>
        <taxon>Ecdysozoa</taxon>
        <taxon>Arthropoda</taxon>
        <taxon>Hexapoda</taxon>
        <taxon>Insecta</taxon>
        <taxon>Pterygota</taxon>
        <taxon>Neoptera</taxon>
        <taxon>Polyneoptera</taxon>
        <taxon>Phasmatodea</taxon>
        <taxon>Verophasmatodea</taxon>
        <taxon>Anareolatae</taxon>
        <taxon>Phasmatidae</taxon>
        <taxon>Eurycanthinae</taxon>
        <taxon>Dryococelus</taxon>
    </lineage>
</organism>
<evidence type="ECO:0000313" key="3">
    <source>
        <dbReference type="Proteomes" id="UP001159363"/>
    </source>
</evidence>
<protein>
    <recommendedName>
        <fullName evidence="1">Little elongation complex subunit 2 C-terminal domain-containing protein</fullName>
    </recommendedName>
</protein>
<proteinExistence type="predicted"/>
<keyword evidence="3" id="KW-1185">Reference proteome</keyword>
<accession>A0ABQ9IFA4</accession>
<feature type="domain" description="Little elongation complex subunit 2 C-terminal" evidence="1">
    <location>
        <begin position="52"/>
        <end position="96"/>
    </location>
</feature>
<gene>
    <name evidence="2" type="ORF">PR048_000246</name>
</gene>
<dbReference type="InterPro" id="IPR019535">
    <property type="entry name" value="ICE2_C"/>
</dbReference>